<dbReference type="PRINTS" id="PR00455">
    <property type="entry name" value="HTHTETR"/>
</dbReference>
<dbReference type="EMBL" id="QGTL01000010">
    <property type="protein sequence ID" value="PWV71555.1"/>
    <property type="molecule type" value="Genomic_DNA"/>
</dbReference>
<keyword evidence="6" id="KW-1185">Reference proteome</keyword>
<proteinExistence type="predicted"/>
<dbReference type="SUPFAM" id="SSF46689">
    <property type="entry name" value="Homeodomain-like"/>
    <property type="match status" value="1"/>
</dbReference>
<evidence type="ECO:0000256" key="3">
    <source>
        <dbReference type="SAM" id="MobiDB-lite"/>
    </source>
</evidence>
<dbReference type="AlphaFoldDB" id="A0A317N8G4"/>
<dbReference type="GO" id="GO:0000976">
    <property type="term" value="F:transcription cis-regulatory region binding"/>
    <property type="evidence" value="ECO:0007669"/>
    <property type="project" value="TreeGrafter"/>
</dbReference>
<dbReference type="Pfam" id="PF00440">
    <property type="entry name" value="TetR_N"/>
    <property type="match status" value="1"/>
</dbReference>
<evidence type="ECO:0000313" key="5">
    <source>
        <dbReference type="EMBL" id="PWV71555.1"/>
    </source>
</evidence>
<reference evidence="5 6" key="1">
    <citation type="submission" date="2018-05" db="EMBL/GenBank/DDBJ databases">
        <title>Genomic Encyclopedia of Type Strains, Phase IV (KMG-IV): sequencing the most valuable type-strain genomes for metagenomic binning, comparative biology and taxonomic classification.</title>
        <authorList>
            <person name="Goeker M."/>
        </authorList>
    </citation>
    <scope>NUCLEOTIDE SEQUENCE [LARGE SCALE GENOMIC DNA]</scope>
    <source>
        <strain evidence="5 6">DSM 44717</strain>
    </source>
</reference>
<feature type="domain" description="HTH tetR-type" evidence="4">
    <location>
        <begin position="11"/>
        <end position="71"/>
    </location>
</feature>
<dbReference type="Gene3D" id="1.10.357.10">
    <property type="entry name" value="Tetracycline Repressor, domain 2"/>
    <property type="match status" value="1"/>
</dbReference>
<evidence type="ECO:0000256" key="1">
    <source>
        <dbReference type="ARBA" id="ARBA00023125"/>
    </source>
</evidence>
<sequence>MTTRTPRLSKAARREQLLDTALAMVREHGTDGLTLVTLAEAAGVSRPIVYDHFGTRPDLLLALYRGLDARHRHAAEQAVREAEPTVDEIARVMSAAYFACATDMPEFDAISAALKGNPDVQAIQRDMLDSYRDWMATTLLPHSRLTAAALRLRCVAVLGAAETLGAELNRGTTAADATGALTDLIIAAARPRTGSSTEPVARDRPRTDEFSAPDTSEST</sequence>
<dbReference type="InterPro" id="IPR001647">
    <property type="entry name" value="HTH_TetR"/>
</dbReference>
<dbReference type="InterPro" id="IPR009057">
    <property type="entry name" value="Homeodomain-like_sf"/>
</dbReference>
<dbReference type="PROSITE" id="PS50977">
    <property type="entry name" value="HTH_TETR_2"/>
    <property type="match status" value="1"/>
</dbReference>
<dbReference type="PANTHER" id="PTHR30055">
    <property type="entry name" value="HTH-TYPE TRANSCRIPTIONAL REGULATOR RUTR"/>
    <property type="match status" value="1"/>
</dbReference>
<name>A0A317N8G4_9NOCA</name>
<evidence type="ECO:0000256" key="2">
    <source>
        <dbReference type="PROSITE-ProRule" id="PRU00335"/>
    </source>
</evidence>
<comment type="caution">
    <text evidence="5">The sequence shown here is derived from an EMBL/GenBank/DDBJ whole genome shotgun (WGS) entry which is preliminary data.</text>
</comment>
<dbReference type="PANTHER" id="PTHR30055:SF223">
    <property type="entry name" value="HTH-TYPE TRANSCRIPTIONAL REGULATOR UIDR"/>
    <property type="match status" value="1"/>
</dbReference>
<evidence type="ECO:0000313" key="6">
    <source>
        <dbReference type="Proteomes" id="UP000246410"/>
    </source>
</evidence>
<feature type="region of interest" description="Disordered" evidence="3">
    <location>
        <begin position="191"/>
        <end position="219"/>
    </location>
</feature>
<keyword evidence="1 2" id="KW-0238">DNA-binding</keyword>
<gene>
    <name evidence="5" type="ORF">DFR69_11039</name>
</gene>
<evidence type="ECO:0000259" key="4">
    <source>
        <dbReference type="PROSITE" id="PS50977"/>
    </source>
</evidence>
<dbReference type="Proteomes" id="UP000246410">
    <property type="component" value="Unassembled WGS sequence"/>
</dbReference>
<dbReference type="RefSeq" id="WP_110040085.1">
    <property type="nucleotide sequence ID" value="NZ_QGTL01000010.1"/>
</dbReference>
<accession>A0A317N8G4</accession>
<feature type="DNA-binding region" description="H-T-H motif" evidence="2">
    <location>
        <begin position="34"/>
        <end position="53"/>
    </location>
</feature>
<feature type="compositionally biased region" description="Basic and acidic residues" evidence="3">
    <location>
        <begin position="200"/>
        <end position="209"/>
    </location>
</feature>
<organism evidence="5 6">
    <name type="scientific">Nocardia neocaledoniensis</name>
    <dbReference type="NCBI Taxonomy" id="236511"/>
    <lineage>
        <taxon>Bacteria</taxon>
        <taxon>Bacillati</taxon>
        <taxon>Actinomycetota</taxon>
        <taxon>Actinomycetes</taxon>
        <taxon>Mycobacteriales</taxon>
        <taxon>Nocardiaceae</taxon>
        <taxon>Nocardia</taxon>
    </lineage>
</organism>
<protein>
    <submittedName>
        <fullName evidence="5">TetR family transcriptional regulator</fullName>
    </submittedName>
</protein>
<dbReference type="InterPro" id="IPR050109">
    <property type="entry name" value="HTH-type_TetR-like_transc_reg"/>
</dbReference>
<dbReference type="GO" id="GO:0003700">
    <property type="term" value="F:DNA-binding transcription factor activity"/>
    <property type="evidence" value="ECO:0007669"/>
    <property type="project" value="TreeGrafter"/>
</dbReference>